<dbReference type="InterPro" id="IPR023214">
    <property type="entry name" value="HAD_sf"/>
</dbReference>
<protein>
    <submittedName>
        <fullName evidence="1">HAD family hydrolase</fullName>
    </submittedName>
</protein>
<dbReference type="STRING" id="1811193.A0O21_02580"/>
<dbReference type="InterPro" id="IPR006379">
    <property type="entry name" value="HAD-SF_hydro_IIB"/>
</dbReference>
<reference evidence="1 2" key="1">
    <citation type="journal article" date="2016" name="Int. J. Syst. Evol. Microbiol.">
        <title>Streptococcuspantholopis sp. nov., isolated from faeces of the Tibetan antelope (Pantholops hodgsonii).</title>
        <authorList>
            <person name="Bai X."/>
            <person name="Xiong Y."/>
            <person name="Lu S."/>
            <person name="Jin D."/>
            <person name="Lai X."/>
            <person name="Yang J."/>
            <person name="Niu L."/>
            <person name="Hu S."/>
            <person name="Meng X."/>
            <person name="Pu J."/>
            <person name="Ye C."/>
            <person name="Xu J."/>
        </authorList>
    </citation>
    <scope>NUCLEOTIDE SEQUENCE [LARGE SCALE GENOMIC DNA]</scope>
    <source>
        <strain evidence="1 2">TA 26</strain>
    </source>
</reference>
<accession>A0A172QAH7</accession>
<proteinExistence type="predicted"/>
<dbReference type="PANTHER" id="PTHR10000">
    <property type="entry name" value="PHOSPHOSERINE PHOSPHATASE"/>
    <property type="match status" value="1"/>
</dbReference>
<dbReference type="Gene3D" id="3.30.1240.10">
    <property type="match status" value="1"/>
</dbReference>
<dbReference type="Gene3D" id="3.40.50.1000">
    <property type="entry name" value="HAD superfamily/HAD-like"/>
    <property type="match status" value="1"/>
</dbReference>
<dbReference type="GO" id="GO:0016791">
    <property type="term" value="F:phosphatase activity"/>
    <property type="evidence" value="ECO:0007669"/>
    <property type="project" value="TreeGrafter"/>
</dbReference>
<organism evidence="1 2">
    <name type="scientific">Streptococcus pantholopis</name>
    <dbReference type="NCBI Taxonomy" id="1811193"/>
    <lineage>
        <taxon>Bacteria</taxon>
        <taxon>Bacillati</taxon>
        <taxon>Bacillota</taxon>
        <taxon>Bacilli</taxon>
        <taxon>Lactobacillales</taxon>
        <taxon>Streptococcaceae</taxon>
        <taxon>Streptococcus</taxon>
    </lineage>
</organism>
<dbReference type="SFLD" id="SFLDG01140">
    <property type="entry name" value="C2.B:_Phosphomannomutase_and_P"/>
    <property type="match status" value="1"/>
</dbReference>
<dbReference type="GO" id="GO:0000287">
    <property type="term" value="F:magnesium ion binding"/>
    <property type="evidence" value="ECO:0007669"/>
    <property type="project" value="TreeGrafter"/>
</dbReference>
<dbReference type="CDD" id="cd07518">
    <property type="entry name" value="HAD_YbiV-Like"/>
    <property type="match status" value="1"/>
</dbReference>
<dbReference type="NCBIfam" id="TIGR00099">
    <property type="entry name" value="Cof-subfamily"/>
    <property type="match status" value="1"/>
</dbReference>
<dbReference type="Pfam" id="PF08282">
    <property type="entry name" value="Hydrolase_3"/>
    <property type="match status" value="1"/>
</dbReference>
<dbReference type="GO" id="GO:0005829">
    <property type="term" value="C:cytosol"/>
    <property type="evidence" value="ECO:0007669"/>
    <property type="project" value="TreeGrafter"/>
</dbReference>
<dbReference type="InterPro" id="IPR036412">
    <property type="entry name" value="HAD-like_sf"/>
</dbReference>
<dbReference type="SUPFAM" id="SSF56784">
    <property type="entry name" value="HAD-like"/>
    <property type="match status" value="1"/>
</dbReference>
<dbReference type="KEGG" id="spat:A0O21_02580"/>
<evidence type="ECO:0000313" key="2">
    <source>
        <dbReference type="Proteomes" id="UP000077317"/>
    </source>
</evidence>
<dbReference type="InterPro" id="IPR000150">
    <property type="entry name" value="Cof"/>
</dbReference>
<dbReference type="NCBIfam" id="TIGR01484">
    <property type="entry name" value="HAD-SF-IIB"/>
    <property type="match status" value="1"/>
</dbReference>
<keyword evidence="1" id="KW-0378">Hydrolase</keyword>
<dbReference type="RefSeq" id="WP_067065069.1">
    <property type="nucleotide sequence ID" value="NZ_CP014699.1"/>
</dbReference>
<dbReference type="Proteomes" id="UP000077317">
    <property type="component" value="Chromosome"/>
</dbReference>
<dbReference type="AlphaFoldDB" id="A0A172QAH7"/>
<keyword evidence="2" id="KW-1185">Reference proteome</keyword>
<reference evidence="2" key="2">
    <citation type="submission" date="2016-03" db="EMBL/GenBank/DDBJ databases">
        <title>Streptococcus antelopensis sp. nov., isolated from the feces of the Tibetan antelope (Pantholops hodgsonii) in Hoh Xil National Nature Reserve, Qinghai, China.</title>
        <authorList>
            <person name="Bai X."/>
        </authorList>
    </citation>
    <scope>NUCLEOTIDE SEQUENCE [LARGE SCALE GENOMIC DNA]</scope>
    <source>
        <strain evidence="2">TA 26</strain>
    </source>
</reference>
<dbReference type="OrthoDB" id="9814970at2"/>
<dbReference type="SFLD" id="SFLDS00003">
    <property type="entry name" value="Haloacid_Dehalogenase"/>
    <property type="match status" value="1"/>
</dbReference>
<evidence type="ECO:0000313" key="1">
    <source>
        <dbReference type="EMBL" id="AND80405.1"/>
    </source>
</evidence>
<dbReference type="PANTHER" id="PTHR10000:SF53">
    <property type="entry name" value="5-AMINO-6-(5-PHOSPHO-D-RIBITYLAMINO)URACIL PHOSPHATASE YBJI-RELATED"/>
    <property type="match status" value="1"/>
</dbReference>
<gene>
    <name evidence="1" type="ORF">A0O21_02580</name>
</gene>
<sequence>MIKLVATDLDGTFLAPDGSFDRQRLANLLDKFQEQEIVFVAASGRSLITLEKLFAAYTDRIAFIADNGSLVKASGELLFEASISPQQYQEIAALLSQSPYMSSYDFLLSGRQGAYLHTEASSDYYSFISRYYDNIQYVSDFSAVSDTILKLTANFSEKTLKEGEAWFNKQVDYARAVTTGFSSVDIILKNINKRVGLEHLCRKYGIASSQVLAFGDNLNDFEMLSFAGTAVATGNARSEIKDLADAVIGSCADGAVLDYMERMVR</sequence>
<name>A0A172QAH7_9STRE</name>
<dbReference type="EMBL" id="CP014699">
    <property type="protein sequence ID" value="AND80405.1"/>
    <property type="molecule type" value="Genomic_DNA"/>
</dbReference>